<sequence>MADELNTELTTPTEQQSKNGSPRSNSPKPVANRLSKWWSRKSIIIAAFAISAIALHLLMRFGLQTTTALSEIPLLVTLVVGGLPLLFDLLKKLVKREFGSDLLGGVSIITSVLLGEYLAGSIIVLMLSGGEALESYALRSASSVLAALAKRMPSVAHRKRGSEIADVELTDVVVGDTLVLYPHDICPVDGEVMEGHGVMDESYLTGEPFQITKTAGSTVISGAINGESALTIRTTQVAADSRYAKIVRVMQESESKRPQLQRLGDQLGAFYTPVALAVAILAWAISGDSLRFLAVLVIATPCPLLLAIPIAIIGSISLCARRAIIVKSPVVLEQIAGCRTAIFDKTGTLTYGEPKLTEQVIASGFQQKETLTLVASLERYSKHPLAGAILDAANAEAIHLPEATEVGERPGQGLVGMVSGRTVQITSRNKLLSQDIAGADQLPTVAGGLECVVVIDGSYAAMYRFRDAPRAESRSFVKHLGPKHAFTRVMLVSGDRDSEVRYLAEKVGITEIFAEQSPEQKLALVRAETAKAKTLYVGDGINDAPAMMAATVGMSIGQNSDVTAEAAGVVVMDNSLEKVDEFMHISRRMRTIALQSAVGGMALSMIGMGFAATGYLSPVMGSITQEVIDVAAVLNALRAALPPKVIHDL</sequence>
<dbReference type="InterPro" id="IPR008250">
    <property type="entry name" value="ATPase_P-typ_transduc_dom_A_sf"/>
</dbReference>
<feature type="transmembrane region" description="Helical" evidence="8">
    <location>
        <begin position="592"/>
        <end position="612"/>
    </location>
</feature>
<dbReference type="Pfam" id="PF00702">
    <property type="entry name" value="Hydrolase"/>
    <property type="match status" value="1"/>
</dbReference>
<dbReference type="AlphaFoldDB" id="F2B123"/>
<evidence type="ECO:0000313" key="12">
    <source>
        <dbReference type="Proteomes" id="UP000006222"/>
    </source>
</evidence>
<keyword evidence="5 8" id="KW-0472">Membrane</keyword>
<evidence type="ECO:0000256" key="4">
    <source>
        <dbReference type="ARBA" id="ARBA00022989"/>
    </source>
</evidence>
<feature type="compositionally biased region" description="Polar residues" evidence="9">
    <location>
        <begin position="7"/>
        <end position="27"/>
    </location>
</feature>
<dbReference type="SUPFAM" id="SSF81653">
    <property type="entry name" value="Calcium ATPase, transduction domain A"/>
    <property type="match status" value="1"/>
</dbReference>
<feature type="transmembrane region" description="Helical" evidence="8">
    <location>
        <begin position="102"/>
        <end position="127"/>
    </location>
</feature>
<dbReference type="InterPro" id="IPR051014">
    <property type="entry name" value="Cation_Transport_ATPase_IB"/>
</dbReference>
<proteinExistence type="inferred from homology"/>
<dbReference type="GO" id="GO:0005886">
    <property type="term" value="C:plasma membrane"/>
    <property type="evidence" value="ECO:0007669"/>
    <property type="project" value="UniProtKB-SubCell"/>
</dbReference>
<dbReference type="SUPFAM" id="SSF56784">
    <property type="entry name" value="HAD-like"/>
    <property type="match status" value="1"/>
</dbReference>
<evidence type="ECO:0000256" key="3">
    <source>
        <dbReference type="ARBA" id="ARBA00022692"/>
    </source>
</evidence>
<comment type="caution">
    <text evidence="11">The sequence shown here is derived from an EMBL/GenBank/DDBJ whole genome shotgun (WGS) entry which is preliminary data.</text>
</comment>
<dbReference type="PANTHER" id="PTHR48085:SF5">
    <property type="entry name" value="CADMIUM_ZINC-TRANSPORTING ATPASE HMA4-RELATED"/>
    <property type="match status" value="1"/>
</dbReference>
<dbReference type="PATRIC" id="fig|991778.3.peg.6025"/>
<evidence type="ECO:0000256" key="8">
    <source>
        <dbReference type="RuleBase" id="RU362081"/>
    </source>
</evidence>
<evidence type="ECO:0000256" key="5">
    <source>
        <dbReference type="ARBA" id="ARBA00023136"/>
    </source>
</evidence>
<dbReference type="InterPro" id="IPR018303">
    <property type="entry name" value="ATPase_P-typ_P_site"/>
</dbReference>
<comment type="subcellular location">
    <subcellularLocation>
        <location evidence="8">Cell membrane</location>
    </subcellularLocation>
    <subcellularLocation>
        <location evidence="1">Membrane</location>
    </subcellularLocation>
</comment>
<dbReference type="PANTHER" id="PTHR48085">
    <property type="entry name" value="CADMIUM/ZINC-TRANSPORTING ATPASE HMA2-RELATED"/>
    <property type="match status" value="1"/>
</dbReference>
<feature type="transmembrane region" description="Helical" evidence="8">
    <location>
        <begin position="43"/>
        <end position="63"/>
    </location>
</feature>
<name>F2B123_RHOBT</name>
<dbReference type="InterPro" id="IPR036412">
    <property type="entry name" value="HAD-like_sf"/>
</dbReference>
<dbReference type="InterPro" id="IPR023214">
    <property type="entry name" value="HAD_sf"/>
</dbReference>
<dbReference type="Proteomes" id="UP000006222">
    <property type="component" value="Unassembled WGS sequence"/>
</dbReference>
<evidence type="ECO:0000256" key="7">
    <source>
        <dbReference type="ARBA" id="ARBA00047308"/>
    </source>
</evidence>
<dbReference type="Gene3D" id="3.40.50.1000">
    <property type="entry name" value="HAD superfamily/HAD-like"/>
    <property type="match status" value="1"/>
</dbReference>
<evidence type="ECO:0000256" key="2">
    <source>
        <dbReference type="ARBA" id="ARBA00006024"/>
    </source>
</evidence>
<dbReference type="Gene3D" id="3.40.1110.10">
    <property type="entry name" value="Calcium-transporting ATPase, cytoplasmic domain N"/>
    <property type="match status" value="1"/>
</dbReference>
<dbReference type="InterPro" id="IPR001757">
    <property type="entry name" value="P_typ_ATPase"/>
</dbReference>
<dbReference type="GO" id="GO:0015086">
    <property type="term" value="F:cadmium ion transmembrane transporter activity"/>
    <property type="evidence" value="ECO:0007669"/>
    <property type="project" value="TreeGrafter"/>
</dbReference>
<feature type="domain" description="P-type ATPase A" evidence="10">
    <location>
        <begin position="152"/>
        <end position="251"/>
    </location>
</feature>
<feature type="transmembrane region" description="Helical" evidence="8">
    <location>
        <begin position="292"/>
        <end position="318"/>
    </location>
</feature>
<dbReference type="NCBIfam" id="TIGR01494">
    <property type="entry name" value="ATPase_P-type"/>
    <property type="match status" value="1"/>
</dbReference>
<dbReference type="InterPro" id="IPR023299">
    <property type="entry name" value="ATPase_P-typ_cyto_dom_N"/>
</dbReference>
<dbReference type="InterPro" id="IPR059000">
    <property type="entry name" value="ATPase_P-type_domA"/>
</dbReference>
<feature type="region of interest" description="Disordered" evidence="9">
    <location>
        <begin position="1"/>
        <end position="29"/>
    </location>
</feature>
<dbReference type="InterPro" id="IPR027256">
    <property type="entry name" value="P-typ_ATPase_IB"/>
</dbReference>
<dbReference type="PROSITE" id="PS00154">
    <property type="entry name" value="ATPASE_E1_E2"/>
    <property type="match status" value="1"/>
</dbReference>
<dbReference type="Gene3D" id="2.70.150.10">
    <property type="entry name" value="Calcium-transporting ATPase, cytoplasmic transduction domain A"/>
    <property type="match status" value="1"/>
</dbReference>
<organism evidence="11 12">
    <name type="scientific">Rhodopirellula baltica WH47</name>
    <dbReference type="NCBI Taxonomy" id="991778"/>
    <lineage>
        <taxon>Bacteria</taxon>
        <taxon>Pseudomonadati</taxon>
        <taxon>Planctomycetota</taxon>
        <taxon>Planctomycetia</taxon>
        <taxon>Pirellulales</taxon>
        <taxon>Pirellulaceae</taxon>
        <taxon>Rhodopirellula</taxon>
    </lineage>
</organism>
<comment type="catalytic activity">
    <reaction evidence="7">
        <text>Zn(2+)(in) + ATP + H2O = Zn(2+)(out) + ADP + phosphate + H(+)</text>
        <dbReference type="Rhea" id="RHEA:20621"/>
        <dbReference type="ChEBI" id="CHEBI:15377"/>
        <dbReference type="ChEBI" id="CHEBI:15378"/>
        <dbReference type="ChEBI" id="CHEBI:29105"/>
        <dbReference type="ChEBI" id="CHEBI:30616"/>
        <dbReference type="ChEBI" id="CHEBI:43474"/>
        <dbReference type="ChEBI" id="CHEBI:456216"/>
        <dbReference type="EC" id="7.2.2.12"/>
    </reaction>
</comment>
<dbReference type="GO" id="GO:0016463">
    <property type="term" value="F:P-type zinc transporter activity"/>
    <property type="evidence" value="ECO:0007669"/>
    <property type="project" value="UniProtKB-EC"/>
</dbReference>
<dbReference type="NCBIfam" id="TIGR01512">
    <property type="entry name" value="ATPase-IB2_Cd"/>
    <property type="match status" value="1"/>
</dbReference>
<dbReference type="EC" id="7.2.2.12" evidence="6"/>
<gene>
    <name evidence="11" type="ORF">RBWH47_02920</name>
</gene>
<reference evidence="11 12" key="1">
    <citation type="journal article" date="2013" name="Mar. Genomics">
        <title>Expression of sulfatases in Rhodopirellula baltica and the diversity of sulfatases in the genus Rhodopirellula.</title>
        <authorList>
            <person name="Wegner C.E."/>
            <person name="Richter-Heitmann T."/>
            <person name="Klindworth A."/>
            <person name="Klockow C."/>
            <person name="Richter M."/>
            <person name="Achstetter T."/>
            <person name="Glockner F.O."/>
            <person name="Harder J."/>
        </authorList>
    </citation>
    <scope>NUCLEOTIDE SEQUENCE [LARGE SCALE GENOMIC DNA]</scope>
    <source>
        <strain evidence="11 12">WH47</strain>
    </source>
</reference>
<dbReference type="GO" id="GO:0016887">
    <property type="term" value="F:ATP hydrolysis activity"/>
    <property type="evidence" value="ECO:0007669"/>
    <property type="project" value="InterPro"/>
</dbReference>
<evidence type="ECO:0000313" key="11">
    <source>
        <dbReference type="EMBL" id="EGF24375.1"/>
    </source>
</evidence>
<feature type="transmembrane region" description="Helical" evidence="8">
    <location>
        <begin position="267"/>
        <end position="286"/>
    </location>
</feature>
<evidence type="ECO:0000256" key="1">
    <source>
        <dbReference type="ARBA" id="ARBA00004370"/>
    </source>
</evidence>
<dbReference type="NCBIfam" id="TIGR01525">
    <property type="entry name" value="ATPase-IB_hvy"/>
    <property type="match status" value="1"/>
</dbReference>
<protein>
    <recommendedName>
        <fullName evidence="6">P-type Zn(2+) transporter</fullName>
        <ecNumber evidence="6">7.2.2.12</ecNumber>
    </recommendedName>
</protein>
<evidence type="ECO:0000256" key="6">
    <source>
        <dbReference type="ARBA" id="ARBA00039097"/>
    </source>
</evidence>
<evidence type="ECO:0000259" key="10">
    <source>
        <dbReference type="Pfam" id="PF00122"/>
    </source>
</evidence>
<dbReference type="GO" id="GO:0005524">
    <property type="term" value="F:ATP binding"/>
    <property type="evidence" value="ECO:0007669"/>
    <property type="project" value="UniProtKB-UniRule"/>
</dbReference>
<keyword evidence="8" id="KW-1003">Cell membrane</keyword>
<comment type="similarity">
    <text evidence="2 8">Belongs to the cation transport ATPase (P-type) (TC 3.A.3) family. Type IB subfamily.</text>
</comment>
<dbReference type="InterPro" id="IPR023298">
    <property type="entry name" value="ATPase_P-typ_TM_dom_sf"/>
</dbReference>
<keyword evidence="8" id="KW-0067">ATP-binding</keyword>
<dbReference type="PRINTS" id="PR00119">
    <property type="entry name" value="CATATPASE"/>
</dbReference>
<keyword evidence="3 8" id="KW-0812">Transmembrane</keyword>
<dbReference type="EMBL" id="AFAR01000293">
    <property type="protein sequence ID" value="EGF24375.1"/>
    <property type="molecule type" value="Genomic_DNA"/>
</dbReference>
<accession>F2B123</accession>
<keyword evidence="8" id="KW-0479">Metal-binding</keyword>
<keyword evidence="4 8" id="KW-1133">Transmembrane helix</keyword>
<keyword evidence="8" id="KW-0547">Nucleotide-binding</keyword>
<dbReference type="Pfam" id="PF00122">
    <property type="entry name" value="E1-E2_ATPase"/>
    <property type="match status" value="1"/>
</dbReference>
<dbReference type="SUPFAM" id="SSF81665">
    <property type="entry name" value="Calcium ATPase, transmembrane domain M"/>
    <property type="match status" value="1"/>
</dbReference>
<dbReference type="GO" id="GO:0046872">
    <property type="term" value="F:metal ion binding"/>
    <property type="evidence" value="ECO:0007669"/>
    <property type="project" value="UniProtKB-KW"/>
</dbReference>
<feature type="transmembrane region" description="Helical" evidence="8">
    <location>
        <begin position="69"/>
        <end position="90"/>
    </location>
</feature>
<evidence type="ECO:0000256" key="9">
    <source>
        <dbReference type="SAM" id="MobiDB-lite"/>
    </source>
</evidence>